<evidence type="ECO:0000313" key="1">
    <source>
        <dbReference type="EMBL" id="PTL56135.1"/>
    </source>
</evidence>
<dbReference type="EMBL" id="PYYB01000002">
    <property type="protein sequence ID" value="PTL56135.1"/>
    <property type="molecule type" value="Genomic_DNA"/>
</dbReference>
<comment type="caution">
    <text evidence="1">The sequence shown here is derived from an EMBL/GenBank/DDBJ whole genome shotgun (WGS) entry which is preliminary data.</text>
</comment>
<dbReference type="Proteomes" id="UP000240739">
    <property type="component" value="Unassembled WGS sequence"/>
</dbReference>
<organism evidence="1 2">
    <name type="scientific">Paraconexibacter algicola</name>
    <dbReference type="NCBI Taxonomy" id="2133960"/>
    <lineage>
        <taxon>Bacteria</taxon>
        <taxon>Bacillati</taxon>
        <taxon>Actinomycetota</taxon>
        <taxon>Thermoleophilia</taxon>
        <taxon>Solirubrobacterales</taxon>
        <taxon>Paraconexibacteraceae</taxon>
        <taxon>Paraconexibacter</taxon>
    </lineage>
</organism>
<name>A0A2T4UEG3_9ACTN</name>
<accession>A0A2T4UEG3</accession>
<gene>
    <name evidence="1" type="ORF">C7Y72_14165</name>
</gene>
<dbReference type="AlphaFoldDB" id="A0A2T4UEG3"/>
<reference evidence="1 2" key="1">
    <citation type="submission" date="2018-03" db="EMBL/GenBank/DDBJ databases">
        <title>Aquarubrobacter algicola gen. nov., sp. nov., a novel actinobacterium isolated from shallow eutrophic lake during the end of cyanobacterial harmful algal blooms.</title>
        <authorList>
            <person name="Chun S.J."/>
        </authorList>
    </citation>
    <scope>NUCLEOTIDE SEQUENCE [LARGE SCALE GENOMIC DNA]</scope>
    <source>
        <strain evidence="1 2">Seoho-28</strain>
    </source>
</reference>
<protein>
    <submittedName>
        <fullName evidence="1">Uncharacterized protein</fullName>
    </submittedName>
</protein>
<evidence type="ECO:0000313" key="2">
    <source>
        <dbReference type="Proteomes" id="UP000240739"/>
    </source>
</evidence>
<proteinExistence type="predicted"/>
<sequence>MDDRRPELPDSVRAQWAKIDAAGETLDLTSELVATGQPWPEADEQGRVIWRDPCTARSDTG</sequence>
<dbReference type="OrthoDB" id="5422561at2"/>
<keyword evidence="2" id="KW-1185">Reference proteome</keyword>
<dbReference type="RefSeq" id="WP_107569854.1">
    <property type="nucleotide sequence ID" value="NZ_PYYB01000002.1"/>
</dbReference>